<dbReference type="GO" id="GO:0005840">
    <property type="term" value="C:ribosome"/>
    <property type="evidence" value="ECO:0007669"/>
    <property type="project" value="UniProtKB-KW"/>
</dbReference>
<name>A0AAP5H5B2_PAEAM</name>
<accession>A0AAP5H5B2</accession>
<dbReference type="InterPro" id="IPR013823">
    <property type="entry name" value="Ribosomal_bL12_C"/>
</dbReference>
<dbReference type="GO" id="GO:0006412">
    <property type="term" value="P:translation"/>
    <property type="evidence" value="ECO:0007669"/>
    <property type="project" value="InterPro"/>
</dbReference>
<protein>
    <submittedName>
        <fullName evidence="3">Large subunit ribosomal protein L7/L12</fullName>
    </submittedName>
</protein>
<keyword evidence="3" id="KW-0687">Ribonucleoprotein</keyword>
<gene>
    <name evidence="3" type="ORF">J2W91_002802</name>
</gene>
<reference evidence="3" key="1">
    <citation type="submission" date="2023-07" db="EMBL/GenBank/DDBJ databases">
        <title>Sorghum-associated microbial communities from plants grown in Nebraska, USA.</title>
        <authorList>
            <person name="Schachtman D."/>
        </authorList>
    </citation>
    <scope>NUCLEOTIDE SEQUENCE</scope>
    <source>
        <strain evidence="3">BE80</strain>
    </source>
</reference>
<feature type="region of interest" description="Disordered" evidence="1">
    <location>
        <begin position="39"/>
        <end position="78"/>
    </location>
</feature>
<organism evidence="3 4">
    <name type="scientific">Paenibacillus amylolyticus</name>
    <dbReference type="NCBI Taxonomy" id="1451"/>
    <lineage>
        <taxon>Bacteria</taxon>
        <taxon>Bacillati</taxon>
        <taxon>Bacillota</taxon>
        <taxon>Bacilli</taxon>
        <taxon>Bacillales</taxon>
        <taxon>Paenibacillaceae</taxon>
        <taxon>Paenibacillus</taxon>
    </lineage>
</organism>
<dbReference type="Proteomes" id="UP001254832">
    <property type="component" value="Unassembled WGS sequence"/>
</dbReference>
<dbReference type="AlphaFoldDB" id="A0AAP5H5B2"/>
<proteinExistence type="predicted"/>
<feature type="domain" description="Large ribosomal subunit protein bL12 C-terminal" evidence="2">
    <location>
        <begin position="91"/>
        <end position="120"/>
    </location>
</feature>
<evidence type="ECO:0000313" key="4">
    <source>
        <dbReference type="Proteomes" id="UP001254832"/>
    </source>
</evidence>
<sequence>MEMNTMIFIVFLLFMLISLVRMASLQRQLNELKRDVERLENGARMPSNASVPLTSSSSQQYASSTSFTASSSTIDTPPSELDQELLSLLQKDQKIKAIKRLREARGLSLKEAKDYVESLDR</sequence>
<dbReference type="InterPro" id="IPR014719">
    <property type="entry name" value="Ribosomal_bL12_C/ClpS-like"/>
</dbReference>
<keyword evidence="3" id="KW-0689">Ribosomal protein</keyword>
<dbReference type="EMBL" id="JAVDTR010000007">
    <property type="protein sequence ID" value="MDR6724334.1"/>
    <property type="molecule type" value="Genomic_DNA"/>
</dbReference>
<dbReference type="Pfam" id="PF00542">
    <property type="entry name" value="Ribosomal_L12"/>
    <property type="match status" value="1"/>
</dbReference>
<feature type="compositionally biased region" description="Low complexity" evidence="1">
    <location>
        <begin position="54"/>
        <end position="73"/>
    </location>
</feature>
<evidence type="ECO:0000313" key="3">
    <source>
        <dbReference type="EMBL" id="MDR6724334.1"/>
    </source>
</evidence>
<evidence type="ECO:0000259" key="2">
    <source>
        <dbReference type="Pfam" id="PF00542"/>
    </source>
</evidence>
<dbReference type="SUPFAM" id="SSF54736">
    <property type="entry name" value="ClpS-like"/>
    <property type="match status" value="1"/>
</dbReference>
<dbReference type="Gene3D" id="3.30.1390.10">
    <property type="match status" value="1"/>
</dbReference>
<dbReference type="GO" id="GO:0003735">
    <property type="term" value="F:structural constituent of ribosome"/>
    <property type="evidence" value="ECO:0007669"/>
    <property type="project" value="InterPro"/>
</dbReference>
<evidence type="ECO:0000256" key="1">
    <source>
        <dbReference type="SAM" id="MobiDB-lite"/>
    </source>
</evidence>
<comment type="caution">
    <text evidence="3">The sequence shown here is derived from an EMBL/GenBank/DDBJ whole genome shotgun (WGS) entry which is preliminary data.</text>
</comment>